<keyword evidence="1" id="KW-0472">Membrane</keyword>
<accession>I4B9R4</accession>
<evidence type="ECO:0000313" key="2">
    <source>
        <dbReference type="EMBL" id="AFM14021.1"/>
    </source>
</evidence>
<reference evidence="2 3" key="1">
    <citation type="submission" date="2012-06" db="EMBL/GenBank/DDBJ databases">
        <title>The complete chromosome of genome of Turneriella parva DSM 21527.</title>
        <authorList>
            <consortium name="US DOE Joint Genome Institute (JGI-PGF)"/>
            <person name="Lucas S."/>
            <person name="Han J."/>
            <person name="Lapidus A."/>
            <person name="Bruce D."/>
            <person name="Goodwin L."/>
            <person name="Pitluck S."/>
            <person name="Peters L."/>
            <person name="Kyrpides N."/>
            <person name="Mavromatis K."/>
            <person name="Ivanova N."/>
            <person name="Mikhailova N."/>
            <person name="Chertkov O."/>
            <person name="Detter J.C."/>
            <person name="Tapia R."/>
            <person name="Han C."/>
            <person name="Land M."/>
            <person name="Hauser L."/>
            <person name="Markowitz V."/>
            <person name="Cheng J.-F."/>
            <person name="Hugenholtz P."/>
            <person name="Woyke T."/>
            <person name="Wu D."/>
            <person name="Gronow S."/>
            <person name="Wellnitz S."/>
            <person name="Brambilla E."/>
            <person name="Klenk H.-P."/>
            <person name="Eisen J.A."/>
        </authorList>
    </citation>
    <scope>NUCLEOTIDE SEQUENCE [LARGE SCALE GENOMIC DNA]</scope>
    <source>
        <strain evidence="3">ATCC BAA-1111 / DSM 21527 / NCTC 11395 / H</strain>
    </source>
</reference>
<sequence length="131" mass="15169">MDVIYNYSSFNQHWWAFWLVLLVFAGTAFIGAKLINDFLSWLNVKLSDPKAPLESQSLNIWLFFVLLVLGVYEYDLLQTFERYERFQGKGGVYAFIVGIIPLRIASFVFLKKTVLNACVFLVTLLVYGYFA</sequence>
<name>I4B9R4_TURPD</name>
<keyword evidence="1" id="KW-0812">Transmembrane</keyword>
<evidence type="ECO:0000313" key="3">
    <source>
        <dbReference type="Proteomes" id="UP000006048"/>
    </source>
</evidence>
<dbReference type="KEGG" id="tpx:Turpa_3383"/>
<dbReference type="RefSeq" id="WP_014804517.1">
    <property type="nucleotide sequence ID" value="NC_018020.1"/>
</dbReference>
<feature type="transmembrane region" description="Helical" evidence="1">
    <location>
        <begin position="92"/>
        <end position="109"/>
    </location>
</feature>
<keyword evidence="1" id="KW-1133">Transmembrane helix</keyword>
<dbReference type="Proteomes" id="UP000006048">
    <property type="component" value="Chromosome"/>
</dbReference>
<dbReference type="HOGENOM" id="CLU_1926668_0_0_12"/>
<dbReference type="AlphaFoldDB" id="I4B9R4"/>
<feature type="transmembrane region" description="Helical" evidence="1">
    <location>
        <begin position="56"/>
        <end position="72"/>
    </location>
</feature>
<gene>
    <name evidence="2" type="ordered locus">Turpa_3383</name>
</gene>
<feature type="transmembrane region" description="Helical" evidence="1">
    <location>
        <begin position="15"/>
        <end position="35"/>
    </location>
</feature>
<evidence type="ECO:0000256" key="1">
    <source>
        <dbReference type="SAM" id="Phobius"/>
    </source>
</evidence>
<dbReference type="EMBL" id="CP002959">
    <property type="protein sequence ID" value="AFM14021.1"/>
    <property type="molecule type" value="Genomic_DNA"/>
</dbReference>
<keyword evidence="3" id="KW-1185">Reference proteome</keyword>
<protein>
    <submittedName>
        <fullName evidence="2">Uncharacterized protein</fullName>
    </submittedName>
</protein>
<organism evidence="2 3">
    <name type="scientific">Turneriella parva (strain ATCC BAA-1111 / DSM 21527 / NCTC 11395 / H)</name>
    <name type="common">Leptospira parva</name>
    <dbReference type="NCBI Taxonomy" id="869212"/>
    <lineage>
        <taxon>Bacteria</taxon>
        <taxon>Pseudomonadati</taxon>
        <taxon>Spirochaetota</taxon>
        <taxon>Spirochaetia</taxon>
        <taxon>Leptospirales</taxon>
        <taxon>Leptospiraceae</taxon>
        <taxon>Turneriella</taxon>
    </lineage>
</organism>
<feature type="transmembrane region" description="Helical" evidence="1">
    <location>
        <begin position="114"/>
        <end position="130"/>
    </location>
</feature>
<proteinExistence type="predicted"/>